<keyword evidence="6 7" id="KW-0472">Membrane</keyword>
<evidence type="ECO:0000256" key="3">
    <source>
        <dbReference type="ARBA" id="ARBA00022475"/>
    </source>
</evidence>
<accession>A0ABW8GH56</accession>
<sequence length="478" mass="52828">MVSHNKIKSAISWSVVEAISSIGLSLISIVFLARVLLPEDYGLVATAQFISGSLQLVLSFGLIEAVIQKKDLNNEYIASALFGSLILAGVGGIIAIGISYGFYLYNPSSDIAIIMLFEAISTVLMLAAVVPSALLMRNMEMKAFTKRTLISRVFFFVVAIPLAYTGYGVWSIVFANLVQISIATFLIFWGARPLMSRRFYFDFSQFIELGKFGFYVMFENLLWNVMSRVFGVLIALFHGTSAVGLYNMATKITDAILNILNTIVTRSALPIFSLVQSDHSKLFHAFQKATFLFNLISMPMFFMLAMTCPTWVPIVLGDNWSPVVPIIQIIAVMYGIMYSRMFVGVAIKAVGRSKDYLIVAFIAALITLAASFATIDQTLIITLFALAIPRILITIPLGVYLMKKILGFDLTHQFLPLKFPIITSVLVLTVSFIAKILTEIYTDSSIVILSTQLFGAGLVFLLMCFILAKKGKFSSSWI</sequence>
<feature type="transmembrane region" description="Helical" evidence="7">
    <location>
        <begin position="212"/>
        <end position="236"/>
    </location>
</feature>
<feature type="transmembrane region" description="Helical" evidence="7">
    <location>
        <begin position="79"/>
        <end position="105"/>
    </location>
</feature>
<keyword evidence="9" id="KW-1185">Reference proteome</keyword>
<feature type="transmembrane region" description="Helical" evidence="7">
    <location>
        <begin position="414"/>
        <end position="434"/>
    </location>
</feature>
<dbReference type="Pfam" id="PF13440">
    <property type="entry name" value="Polysacc_synt_3"/>
    <property type="match status" value="1"/>
</dbReference>
<feature type="transmembrane region" description="Helical" evidence="7">
    <location>
        <begin position="355"/>
        <end position="373"/>
    </location>
</feature>
<proteinExistence type="inferred from homology"/>
<keyword evidence="4 7" id="KW-0812">Transmembrane</keyword>
<feature type="transmembrane region" description="Helical" evidence="7">
    <location>
        <begin position="379"/>
        <end position="402"/>
    </location>
</feature>
<feature type="transmembrane region" description="Helical" evidence="7">
    <location>
        <begin position="173"/>
        <end position="191"/>
    </location>
</feature>
<feature type="transmembrane region" description="Helical" evidence="7">
    <location>
        <begin position="149"/>
        <end position="167"/>
    </location>
</feature>
<reference evidence="8 9" key="1">
    <citation type="submission" date="2024-11" db="EMBL/GenBank/DDBJ databases">
        <authorList>
            <person name="Kaparullina E.N."/>
            <person name="Delegan Y.A."/>
            <person name="Doronina N.V."/>
        </authorList>
    </citation>
    <scope>NUCLEOTIDE SEQUENCE [LARGE SCALE GENOMIC DNA]</scope>
    <source>
        <strain evidence="8 9">7sh_L</strain>
    </source>
</reference>
<evidence type="ECO:0000256" key="1">
    <source>
        <dbReference type="ARBA" id="ARBA00004651"/>
    </source>
</evidence>
<feature type="transmembrane region" description="Helical" evidence="7">
    <location>
        <begin position="289"/>
        <end position="312"/>
    </location>
</feature>
<comment type="caution">
    <text evidence="8">The sequence shown here is derived from an EMBL/GenBank/DDBJ whole genome shotgun (WGS) entry which is preliminary data.</text>
</comment>
<evidence type="ECO:0000313" key="9">
    <source>
        <dbReference type="Proteomes" id="UP001617669"/>
    </source>
</evidence>
<dbReference type="Proteomes" id="UP001617669">
    <property type="component" value="Unassembled WGS sequence"/>
</dbReference>
<dbReference type="InterPro" id="IPR050833">
    <property type="entry name" value="Poly_Biosynth_Transport"/>
</dbReference>
<gene>
    <name evidence="8" type="ORF">ACIKP9_00420</name>
</gene>
<keyword evidence="3" id="KW-1003">Cell membrane</keyword>
<evidence type="ECO:0000256" key="2">
    <source>
        <dbReference type="ARBA" id="ARBA00007430"/>
    </source>
</evidence>
<comment type="subcellular location">
    <subcellularLocation>
        <location evidence="1">Cell membrane</location>
        <topology evidence="1">Multi-pass membrane protein</topology>
    </subcellularLocation>
</comment>
<evidence type="ECO:0000256" key="4">
    <source>
        <dbReference type="ARBA" id="ARBA00022692"/>
    </source>
</evidence>
<protein>
    <submittedName>
        <fullName evidence="8">Oligosaccharide flippase family protein</fullName>
    </submittedName>
</protein>
<dbReference type="PANTHER" id="PTHR30250:SF10">
    <property type="entry name" value="LIPOPOLYSACCHARIDE BIOSYNTHESIS PROTEIN WZXC"/>
    <property type="match status" value="1"/>
</dbReference>
<name>A0ABW8GH56_9PROT</name>
<feature type="transmembrane region" description="Helical" evidence="7">
    <location>
        <begin position="12"/>
        <end position="37"/>
    </location>
</feature>
<evidence type="ECO:0000256" key="6">
    <source>
        <dbReference type="ARBA" id="ARBA00023136"/>
    </source>
</evidence>
<evidence type="ECO:0000313" key="8">
    <source>
        <dbReference type="EMBL" id="MFJ5444683.1"/>
    </source>
</evidence>
<feature type="transmembrane region" description="Helical" evidence="7">
    <location>
        <begin position="324"/>
        <end position="343"/>
    </location>
</feature>
<dbReference type="RefSeq" id="WP_400877815.1">
    <property type="nucleotide sequence ID" value="NZ_JBIWXY010000001.1"/>
</dbReference>
<organism evidence="8 9">
    <name type="scientific">Methylobacillus methanolivorans</name>
    <dbReference type="NCBI Taxonomy" id="1848927"/>
    <lineage>
        <taxon>Bacteria</taxon>
        <taxon>Pseudomonadati</taxon>
        <taxon>Pseudomonadota</taxon>
        <taxon>Betaproteobacteria</taxon>
        <taxon>Nitrosomonadales</taxon>
        <taxon>Methylophilaceae</taxon>
        <taxon>Methylobacillus</taxon>
    </lineage>
</organism>
<comment type="similarity">
    <text evidence="2">Belongs to the polysaccharide synthase family.</text>
</comment>
<dbReference type="EMBL" id="JBIWXY010000001">
    <property type="protein sequence ID" value="MFJ5444683.1"/>
    <property type="molecule type" value="Genomic_DNA"/>
</dbReference>
<keyword evidence="5 7" id="KW-1133">Transmembrane helix</keyword>
<feature type="transmembrane region" description="Helical" evidence="7">
    <location>
        <begin position="43"/>
        <end position="67"/>
    </location>
</feature>
<feature type="transmembrane region" description="Helical" evidence="7">
    <location>
        <begin position="446"/>
        <end position="468"/>
    </location>
</feature>
<feature type="transmembrane region" description="Helical" evidence="7">
    <location>
        <begin position="256"/>
        <end position="277"/>
    </location>
</feature>
<evidence type="ECO:0000256" key="7">
    <source>
        <dbReference type="SAM" id="Phobius"/>
    </source>
</evidence>
<evidence type="ECO:0000256" key="5">
    <source>
        <dbReference type="ARBA" id="ARBA00022989"/>
    </source>
</evidence>
<feature type="transmembrane region" description="Helical" evidence="7">
    <location>
        <begin position="111"/>
        <end position="137"/>
    </location>
</feature>
<dbReference type="PANTHER" id="PTHR30250">
    <property type="entry name" value="PST FAMILY PREDICTED COLANIC ACID TRANSPORTER"/>
    <property type="match status" value="1"/>
</dbReference>